<proteinExistence type="predicted"/>
<keyword evidence="2" id="KW-1185">Reference proteome</keyword>
<gene>
    <name evidence="1" type="ORF">BDN72DRAFT_873456</name>
</gene>
<protein>
    <submittedName>
        <fullName evidence="1">Uncharacterized protein</fullName>
    </submittedName>
</protein>
<name>A0ACD3BGW1_9AGAR</name>
<evidence type="ECO:0000313" key="1">
    <source>
        <dbReference type="EMBL" id="TFK76984.1"/>
    </source>
</evidence>
<sequence>MLAATNERHDPKIHDTLMASPNRTAKAAPAYHSTGLLWLFLSFALYPVEAKPTTLLPRGEQHNLQKRQANGDSPSFGSIPTQVWVPILVVALIVLCVAIVVWSKRSLRGNLNLSLGRQPAANQSSVRVVTAEQLAGGSVGRSNGGTDSANSATRRARRPRRPRRTPSQISTTSLPAYNKEPGDEELVIYRGPQDMEDADMPLTTIGGADEEEEEEEEMPTHVRSDFHYSEYPQNSNIDSLMQNDDSAANISSDLLQLPSPPGQGMPRRSVETLQDSEDSGSLMRATSAPDSVNPPMGEAPPYFEVVGTNSLSNHLQRDNTTAQATTTSSPPPPEPPASPEPSRRQSTFRNLFGGGRPTTSTHTRGPSATSALSTHTRDSSHPRGTHRPQSSSGSVLSLTPFRTASHQKSSGTLNSNLFNSPSTISLNSISAPLSHTLVRSEFTYPKAGLTPEQVKLISSRDSFVRFGVPYGADAIAYASASRLDLQQPPPAFEDPNGASGSYRPRADSGAISEGSQPSIDAAPIPVTNGQSNTDSPPAPHTTPTQHTPVASSSSPIRSPEDILEPLPPPPAFKAQPSNLRSESRISSYSSQSFATAAESAPSPTHGAFEISIRPSSPPTPGGLHAVELTDVTITPARSNA</sequence>
<dbReference type="EMBL" id="ML208259">
    <property type="protein sequence ID" value="TFK76984.1"/>
    <property type="molecule type" value="Genomic_DNA"/>
</dbReference>
<accession>A0ACD3BGW1</accession>
<reference evidence="1 2" key="1">
    <citation type="journal article" date="2019" name="Nat. Ecol. Evol.">
        <title>Megaphylogeny resolves global patterns of mushroom evolution.</title>
        <authorList>
            <person name="Varga T."/>
            <person name="Krizsan K."/>
            <person name="Foldi C."/>
            <person name="Dima B."/>
            <person name="Sanchez-Garcia M."/>
            <person name="Sanchez-Ramirez S."/>
            <person name="Szollosi G.J."/>
            <person name="Szarkandi J.G."/>
            <person name="Papp V."/>
            <person name="Albert L."/>
            <person name="Andreopoulos W."/>
            <person name="Angelini C."/>
            <person name="Antonin V."/>
            <person name="Barry K.W."/>
            <person name="Bougher N.L."/>
            <person name="Buchanan P."/>
            <person name="Buyck B."/>
            <person name="Bense V."/>
            <person name="Catcheside P."/>
            <person name="Chovatia M."/>
            <person name="Cooper J."/>
            <person name="Damon W."/>
            <person name="Desjardin D."/>
            <person name="Finy P."/>
            <person name="Geml J."/>
            <person name="Haridas S."/>
            <person name="Hughes K."/>
            <person name="Justo A."/>
            <person name="Karasinski D."/>
            <person name="Kautmanova I."/>
            <person name="Kiss B."/>
            <person name="Kocsube S."/>
            <person name="Kotiranta H."/>
            <person name="LaButti K.M."/>
            <person name="Lechner B.E."/>
            <person name="Liimatainen K."/>
            <person name="Lipzen A."/>
            <person name="Lukacs Z."/>
            <person name="Mihaltcheva S."/>
            <person name="Morgado L.N."/>
            <person name="Niskanen T."/>
            <person name="Noordeloos M.E."/>
            <person name="Ohm R.A."/>
            <person name="Ortiz-Santana B."/>
            <person name="Ovrebo C."/>
            <person name="Racz N."/>
            <person name="Riley R."/>
            <person name="Savchenko A."/>
            <person name="Shiryaev A."/>
            <person name="Soop K."/>
            <person name="Spirin V."/>
            <person name="Szebenyi C."/>
            <person name="Tomsovsky M."/>
            <person name="Tulloss R.E."/>
            <person name="Uehling J."/>
            <person name="Grigoriev I.V."/>
            <person name="Vagvolgyi C."/>
            <person name="Papp T."/>
            <person name="Martin F.M."/>
            <person name="Miettinen O."/>
            <person name="Hibbett D.S."/>
            <person name="Nagy L.G."/>
        </authorList>
    </citation>
    <scope>NUCLEOTIDE SEQUENCE [LARGE SCALE GENOMIC DNA]</scope>
    <source>
        <strain evidence="1 2">NL-1719</strain>
    </source>
</reference>
<dbReference type="Proteomes" id="UP000308600">
    <property type="component" value="Unassembled WGS sequence"/>
</dbReference>
<organism evidence="1 2">
    <name type="scientific">Pluteus cervinus</name>
    <dbReference type="NCBI Taxonomy" id="181527"/>
    <lineage>
        <taxon>Eukaryota</taxon>
        <taxon>Fungi</taxon>
        <taxon>Dikarya</taxon>
        <taxon>Basidiomycota</taxon>
        <taxon>Agaricomycotina</taxon>
        <taxon>Agaricomycetes</taxon>
        <taxon>Agaricomycetidae</taxon>
        <taxon>Agaricales</taxon>
        <taxon>Pluteineae</taxon>
        <taxon>Pluteaceae</taxon>
        <taxon>Pluteus</taxon>
    </lineage>
</organism>
<evidence type="ECO:0000313" key="2">
    <source>
        <dbReference type="Proteomes" id="UP000308600"/>
    </source>
</evidence>